<organism evidence="7 8">
    <name type="scientific">Paenibacillus silvae</name>
    <dbReference type="NCBI Taxonomy" id="1325358"/>
    <lineage>
        <taxon>Bacteria</taxon>
        <taxon>Bacillati</taxon>
        <taxon>Bacillota</taxon>
        <taxon>Bacilli</taxon>
        <taxon>Bacillales</taxon>
        <taxon>Paenibacillaceae</taxon>
        <taxon>Paenibacillus</taxon>
    </lineage>
</organism>
<comment type="subcellular location">
    <subcellularLocation>
        <location evidence="1">Membrane</location>
        <topology evidence="1">Multi-pass membrane protein</topology>
    </subcellularLocation>
</comment>
<evidence type="ECO:0000256" key="2">
    <source>
        <dbReference type="ARBA" id="ARBA00009012"/>
    </source>
</evidence>
<evidence type="ECO:0000313" key="8">
    <source>
        <dbReference type="Proteomes" id="UP000652153"/>
    </source>
</evidence>
<dbReference type="PANTHER" id="PTHR13353">
    <property type="entry name" value="TRANSMEMBRANE PROTEIN 19"/>
    <property type="match status" value="1"/>
</dbReference>
<dbReference type="Pfam" id="PF01940">
    <property type="entry name" value="DUF92"/>
    <property type="match status" value="1"/>
</dbReference>
<feature type="transmembrane region" description="Helical" evidence="6">
    <location>
        <begin position="194"/>
        <end position="215"/>
    </location>
</feature>
<proteinExistence type="inferred from homology"/>
<dbReference type="Proteomes" id="UP000652153">
    <property type="component" value="Unassembled WGS sequence"/>
</dbReference>
<protein>
    <recommendedName>
        <fullName evidence="9">DUF92 domain-containing protein</fullName>
    </recommendedName>
</protein>
<reference evidence="8" key="1">
    <citation type="journal article" date="2019" name="Int. J. Syst. Evol. Microbiol.">
        <title>The Global Catalogue of Microorganisms (GCM) 10K type strain sequencing project: providing services to taxonomists for standard genome sequencing and annotation.</title>
        <authorList>
            <consortium name="The Broad Institute Genomics Platform"/>
            <consortium name="The Broad Institute Genome Sequencing Center for Infectious Disease"/>
            <person name="Wu L."/>
            <person name="Ma J."/>
        </authorList>
    </citation>
    <scope>NUCLEOTIDE SEQUENCE [LARGE SCALE GENOMIC DNA]</scope>
    <source>
        <strain evidence="8">CGMCC 1.12770</strain>
    </source>
</reference>
<gene>
    <name evidence="7" type="ORF">GCM10008014_31110</name>
</gene>
<name>A0ABQ1ZEZ9_9BACL</name>
<dbReference type="InterPro" id="IPR002794">
    <property type="entry name" value="DUF92_TMEM19"/>
</dbReference>
<keyword evidence="4 6" id="KW-1133">Transmembrane helix</keyword>
<keyword evidence="3 6" id="KW-0812">Transmembrane</keyword>
<evidence type="ECO:0000256" key="6">
    <source>
        <dbReference type="SAM" id="Phobius"/>
    </source>
</evidence>
<accession>A0ABQ1ZEZ9</accession>
<feature type="transmembrane region" description="Helical" evidence="6">
    <location>
        <begin position="160"/>
        <end position="182"/>
    </location>
</feature>
<feature type="transmembrane region" description="Helical" evidence="6">
    <location>
        <begin position="51"/>
        <end position="71"/>
    </location>
</feature>
<dbReference type="PANTHER" id="PTHR13353:SF5">
    <property type="entry name" value="TRANSMEMBRANE PROTEIN 19"/>
    <property type="match status" value="1"/>
</dbReference>
<sequence length="277" mass="29482">MLPHAGEIMDWIIGAVCAFIVAGAAYAKKSLTLSGCLAAVLMGTIYYGAGNLFWFGTLLLFFITSTLLSKYRKERKQELEKSYAKTGNRDAGQVFANGGMGMLLCLGYWIFPHQVWIYAFIGVMATVTSDTWATELGSLSRKPPRSVVNWKVLTPGASGGVSLLGTTAAAIGGALIGAGAFIFSWVADFETLGFLNWMCVGLAGGVAGAFADSYLGATVQLMYRCTECGREVEVSEHCGHKTVRARGWTWMSNDLVNVLSSVIGGCVAIGLGKILAL</sequence>
<evidence type="ECO:0000256" key="1">
    <source>
        <dbReference type="ARBA" id="ARBA00004141"/>
    </source>
</evidence>
<dbReference type="EMBL" id="BMFU01000004">
    <property type="protein sequence ID" value="GGH58467.1"/>
    <property type="molecule type" value="Genomic_DNA"/>
</dbReference>
<keyword evidence="5 6" id="KW-0472">Membrane</keyword>
<comment type="similarity">
    <text evidence="2">Belongs to the TMEM19 family.</text>
</comment>
<keyword evidence="8" id="KW-1185">Reference proteome</keyword>
<evidence type="ECO:0008006" key="9">
    <source>
        <dbReference type="Google" id="ProtNLM"/>
    </source>
</evidence>
<evidence type="ECO:0000256" key="3">
    <source>
        <dbReference type="ARBA" id="ARBA00022692"/>
    </source>
</evidence>
<evidence type="ECO:0000256" key="5">
    <source>
        <dbReference type="ARBA" id="ARBA00023136"/>
    </source>
</evidence>
<evidence type="ECO:0000256" key="4">
    <source>
        <dbReference type="ARBA" id="ARBA00022989"/>
    </source>
</evidence>
<comment type="caution">
    <text evidence="7">The sequence shown here is derived from an EMBL/GenBank/DDBJ whole genome shotgun (WGS) entry which is preliminary data.</text>
</comment>
<feature type="transmembrane region" description="Helical" evidence="6">
    <location>
        <begin position="92"/>
        <end position="111"/>
    </location>
</feature>
<evidence type="ECO:0000313" key="7">
    <source>
        <dbReference type="EMBL" id="GGH58467.1"/>
    </source>
</evidence>
<feature type="transmembrane region" description="Helical" evidence="6">
    <location>
        <begin position="255"/>
        <end position="276"/>
    </location>
</feature>